<dbReference type="Pfam" id="PF01363">
    <property type="entry name" value="FYVE"/>
    <property type="match status" value="2"/>
</dbReference>
<evidence type="ECO:0000256" key="1">
    <source>
        <dbReference type="ARBA" id="ARBA00022723"/>
    </source>
</evidence>
<keyword evidence="1" id="KW-0479">Metal-binding</keyword>
<evidence type="ECO:0000256" key="3">
    <source>
        <dbReference type="ARBA" id="ARBA00022833"/>
    </source>
</evidence>
<dbReference type="Proteomes" id="UP000070444">
    <property type="component" value="Unassembled WGS sequence"/>
</dbReference>
<evidence type="ECO:0000256" key="5">
    <source>
        <dbReference type="SAM" id="Coils"/>
    </source>
</evidence>
<dbReference type="CDD" id="cd15737">
    <property type="entry name" value="FYVE2_Vac1p_like"/>
    <property type="match status" value="1"/>
</dbReference>
<feature type="coiled-coil region" evidence="5">
    <location>
        <begin position="553"/>
        <end position="580"/>
    </location>
</feature>
<feature type="compositionally biased region" description="Pro residues" evidence="6">
    <location>
        <begin position="481"/>
        <end position="493"/>
    </location>
</feature>
<dbReference type="InterPro" id="IPR000306">
    <property type="entry name" value="Znf_FYVE"/>
</dbReference>
<dbReference type="OMA" id="RKCGKLY"/>
<feature type="domain" description="FYVE-type" evidence="7">
    <location>
        <begin position="295"/>
        <end position="365"/>
    </location>
</feature>
<protein>
    <submittedName>
        <fullName evidence="8">FYVE-domain-containing protein</fullName>
    </submittedName>
</protein>
<reference evidence="8 9" key="1">
    <citation type="journal article" date="2015" name="Genome Biol. Evol.">
        <title>Phylogenomic analyses indicate that early fungi evolved digesting cell walls of algal ancestors of land plants.</title>
        <authorList>
            <person name="Chang Y."/>
            <person name="Wang S."/>
            <person name="Sekimoto S."/>
            <person name="Aerts A.L."/>
            <person name="Choi C."/>
            <person name="Clum A."/>
            <person name="LaButti K.M."/>
            <person name="Lindquist E.A."/>
            <person name="Yee Ngan C."/>
            <person name="Ohm R.A."/>
            <person name="Salamov A.A."/>
            <person name="Grigoriev I.V."/>
            <person name="Spatafora J.W."/>
            <person name="Berbee M.L."/>
        </authorList>
    </citation>
    <scope>NUCLEOTIDE SEQUENCE [LARGE SCALE GENOMIC DNA]</scope>
    <source>
        <strain evidence="8 9">NRRL 28638</strain>
    </source>
</reference>
<dbReference type="SUPFAM" id="SSF57903">
    <property type="entry name" value="FYVE/PHD zinc finger"/>
    <property type="match status" value="2"/>
</dbReference>
<sequence length="586" mass="67192">MSGRVLGKPKSDSIHEPLSSTPSRLRPTPSHSLPSSPNPSNAGPSTITTTGSWEGMVCPICQITTNNLMDLNKHLDQEHAEEDIPQVIFNWFKQAPKKLLTPLSNSLKNTNNFQKLQRLTTGSPTIHQMDQFMESSESQSKISQTHWEKGYEGMECNQIGCIKSLGLLNGKINCRKCGKLYCDQHVNHQAKLNTNAEYDPEAGEYFKVCLNCFKNRPHYNETEGVTRSWTEKLAKLRKQEVDKVHLEVNRLEKRLEKLAKVHGSQRSSTYLFNSLPKISNNFRETEKMIVEWEDDEKVTNCPYCYKKFGITNRRHHCRVCGKIVCGQNICSSKLSLNNLWLFEGDKNNNPQIEVIVCRDCNDRIYKRNEIKKQDSSIPPVAKLYPTLKRHKEVILKTLPMFNELVFNLRSNAALIETSGDYQRTVKLRRDLMESFTSFDSINKKIRDLAFNSHSQKVINKSIYSAGHMFLQTYMLSLSLLPKPPQPEQKPPLPLRRIADDANSTKSDSGSTKSNANGSETIELNFEAIEHRNQLNVFREQIDQLRLLQQEATKHRKLEDYQSLELSIQELNAEIDIIKDKLRNLAS</sequence>
<dbReference type="InterPro" id="IPR017455">
    <property type="entry name" value="Znf_FYVE-rel"/>
</dbReference>
<feature type="region of interest" description="Disordered" evidence="6">
    <location>
        <begin position="1"/>
        <end position="50"/>
    </location>
</feature>
<feature type="region of interest" description="Disordered" evidence="6">
    <location>
        <begin position="481"/>
        <end position="518"/>
    </location>
</feature>
<dbReference type="PANTHER" id="PTHR23164">
    <property type="entry name" value="EARLY ENDOSOME ANTIGEN 1"/>
    <property type="match status" value="1"/>
</dbReference>
<keyword evidence="5" id="KW-0175">Coiled coil</keyword>
<dbReference type="SMART" id="SM00064">
    <property type="entry name" value="FYVE"/>
    <property type="match status" value="2"/>
</dbReference>
<keyword evidence="3" id="KW-0862">Zinc</keyword>
<evidence type="ECO:0000256" key="6">
    <source>
        <dbReference type="SAM" id="MobiDB-lite"/>
    </source>
</evidence>
<name>A0A137P8B8_CONC2</name>
<dbReference type="GO" id="GO:0008270">
    <property type="term" value="F:zinc ion binding"/>
    <property type="evidence" value="ECO:0007669"/>
    <property type="project" value="UniProtKB-KW"/>
</dbReference>
<evidence type="ECO:0000313" key="9">
    <source>
        <dbReference type="Proteomes" id="UP000070444"/>
    </source>
</evidence>
<keyword evidence="2 4" id="KW-0863">Zinc-finger</keyword>
<evidence type="ECO:0000313" key="8">
    <source>
        <dbReference type="EMBL" id="KXN71257.1"/>
    </source>
</evidence>
<evidence type="ECO:0000256" key="4">
    <source>
        <dbReference type="PROSITE-ProRule" id="PRU00091"/>
    </source>
</evidence>
<organism evidence="8 9">
    <name type="scientific">Conidiobolus coronatus (strain ATCC 28846 / CBS 209.66 / NRRL 28638)</name>
    <name type="common">Delacroixia coronata</name>
    <dbReference type="NCBI Taxonomy" id="796925"/>
    <lineage>
        <taxon>Eukaryota</taxon>
        <taxon>Fungi</taxon>
        <taxon>Fungi incertae sedis</taxon>
        <taxon>Zoopagomycota</taxon>
        <taxon>Entomophthoromycotina</taxon>
        <taxon>Entomophthoromycetes</taxon>
        <taxon>Entomophthorales</taxon>
        <taxon>Ancylistaceae</taxon>
        <taxon>Conidiobolus</taxon>
    </lineage>
</organism>
<keyword evidence="9" id="KW-1185">Reference proteome</keyword>
<dbReference type="EMBL" id="KQ964479">
    <property type="protein sequence ID" value="KXN71257.1"/>
    <property type="molecule type" value="Genomic_DNA"/>
</dbReference>
<feature type="compositionally biased region" description="Polar residues" evidence="6">
    <location>
        <begin position="501"/>
        <end position="518"/>
    </location>
</feature>
<evidence type="ECO:0000259" key="7">
    <source>
        <dbReference type="PROSITE" id="PS50178"/>
    </source>
</evidence>
<accession>A0A137P8B8</accession>
<proteinExistence type="predicted"/>
<evidence type="ECO:0000256" key="2">
    <source>
        <dbReference type="ARBA" id="ARBA00022771"/>
    </source>
</evidence>
<dbReference type="AlphaFoldDB" id="A0A137P8B8"/>
<dbReference type="STRING" id="796925.A0A137P8B8"/>
<feature type="compositionally biased region" description="Low complexity" evidence="6">
    <location>
        <begin position="17"/>
        <end position="46"/>
    </location>
</feature>
<dbReference type="OrthoDB" id="166134at2759"/>
<dbReference type="InterPro" id="IPR011011">
    <property type="entry name" value="Znf_FYVE_PHD"/>
</dbReference>
<dbReference type="InterPro" id="IPR013083">
    <property type="entry name" value="Znf_RING/FYVE/PHD"/>
</dbReference>
<gene>
    <name evidence="8" type="ORF">CONCODRAFT_69989</name>
</gene>
<dbReference type="PROSITE" id="PS50178">
    <property type="entry name" value="ZF_FYVE"/>
    <property type="match status" value="1"/>
</dbReference>
<dbReference type="Gene3D" id="3.30.40.10">
    <property type="entry name" value="Zinc/RING finger domain, C3HC4 (zinc finger)"/>
    <property type="match status" value="2"/>
</dbReference>